<dbReference type="GO" id="GO:0016874">
    <property type="term" value="F:ligase activity"/>
    <property type="evidence" value="ECO:0007669"/>
    <property type="project" value="UniProtKB-KW"/>
</dbReference>
<gene>
    <name evidence="1" type="primary">queC_6</name>
    <name evidence="1" type="ORF">SDC9_32286</name>
</gene>
<protein>
    <submittedName>
        <fullName evidence="1">7-cyano-7-deazaguanine synthase</fullName>
        <ecNumber evidence="1">6.3.4.20</ecNumber>
    </submittedName>
</protein>
<dbReference type="Gene3D" id="3.40.50.620">
    <property type="entry name" value="HUPs"/>
    <property type="match status" value="1"/>
</dbReference>
<reference evidence="1" key="1">
    <citation type="submission" date="2019-08" db="EMBL/GenBank/DDBJ databases">
        <authorList>
            <person name="Kucharzyk K."/>
            <person name="Murdoch R.W."/>
            <person name="Higgins S."/>
            <person name="Loffler F."/>
        </authorList>
    </citation>
    <scope>NUCLEOTIDE SEQUENCE</scope>
</reference>
<accession>A0A644V4N0</accession>
<dbReference type="SUPFAM" id="SSF52402">
    <property type="entry name" value="Adenine nucleotide alpha hydrolases-like"/>
    <property type="match status" value="1"/>
</dbReference>
<dbReference type="AlphaFoldDB" id="A0A644V4N0"/>
<dbReference type="InterPro" id="IPR014729">
    <property type="entry name" value="Rossmann-like_a/b/a_fold"/>
</dbReference>
<keyword evidence="1" id="KW-0436">Ligase</keyword>
<proteinExistence type="predicted"/>
<dbReference type="InterPro" id="IPR049676">
    <property type="entry name" value="QatC"/>
</dbReference>
<evidence type="ECO:0000313" key="1">
    <source>
        <dbReference type="EMBL" id="MPL86306.1"/>
    </source>
</evidence>
<name>A0A644V4N0_9ZZZZ</name>
<dbReference type="EMBL" id="VSSQ01000220">
    <property type="protein sequence ID" value="MPL86306.1"/>
    <property type="molecule type" value="Genomic_DNA"/>
</dbReference>
<organism evidence="1">
    <name type="scientific">bioreactor metagenome</name>
    <dbReference type="NCBI Taxonomy" id="1076179"/>
    <lineage>
        <taxon>unclassified sequences</taxon>
        <taxon>metagenomes</taxon>
        <taxon>ecological metagenomes</taxon>
    </lineage>
</organism>
<comment type="caution">
    <text evidence="1">The sequence shown here is derived from an EMBL/GenBank/DDBJ whole genome shotgun (WGS) entry which is preliminary data.</text>
</comment>
<sequence length="436" mass="50328">MKEIVCRIHNDDNFTKENSDFTVDLFSKAQYHYTFWDKNKRKLYQCGQFSNAAIDLLYVSLMVYYADRRVIRMQEDDAWTRQIKLYIPVLEIDKWNENKKLLEKMLSFLSGDVWTFEFRKRELSPKEEKARSGMQRQKKKYQPKAICMLSGGLDSFIGAIDILNEEKDVWFVGHYGGGKGVISYQKNVINKLVAQYKLSFEQFFNFFAAPVKPDKNTPMEDTTRTRSFMFFAHAIILGSATDKDTTLYIPENGLISLNIPLTNTRLGSSSTRTTHPYYMGLLQQLLVNLGIKIKLYNPYQFKTKGEMIAECKDPVFLKANISDTMSCSHPDLGRYERDAHPSHCGNCLPCIIRRAAIEYAYQNDTSTYRDKDFQRAGASHNLRSFKLGIRDYTNNKIDAALSIQISGPIINNIDSYCGVYKRGMNELKSLLDKYNG</sequence>
<dbReference type="NCBIfam" id="NF041925">
    <property type="entry name" value="QatC"/>
    <property type="match status" value="1"/>
</dbReference>
<dbReference type="EC" id="6.3.4.20" evidence="1"/>